<dbReference type="Proteomes" id="UP000000724">
    <property type="component" value="Contig Pc00c24"/>
</dbReference>
<dbReference type="EMBL" id="AM920439">
    <property type="protein sequence ID" value="CAP86977.1"/>
    <property type="molecule type" value="Genomic_DNA"/>
</dbReference>
<dbReference type="HOGENOM" id="CLU_1787463_0_0_1"/>
<gene>
    <name evidence="2" type="ORF">Pc24g00690</name>
    <name evidence="2" type="ORF">PCH_Pc24g00690</name>
</gene>
<accession>B6HWM7</accession>
<evidence type="ECO:0000313" key="3">
    <source>
        <dbReference type="Proteomes" id="UP000000724"/>
    </source>
</evidence>
<dbReference type="VEuPathDB" id="FungiDB:PCH_Pc24g00690"/>
<keyword evidence="3" id="KW-1185">Reference proteome</keyword>
<proteinExistence type="predicted"/>
<evidence type="ECO:0000313" key="2">
    <source>
        <dbReference type="EMBL" id="CAP86977.1"/>
    </source>
</evidence>
<feature type="region of interest" description="Disordered" evidence="1">
    <location>
        <begin position="25"/>
        <end position="61"/>
    </location>
</feature>
<sequence>MKRGGRRYKHLFKWLGGNTIKSQSTAKVEFKDAPETRTIQPKPRAKRTREPKPQYSADSTPSTRCRFINGTRYRPWDLTISSTVKDVFSEADKFYGKEPRGLLYRVEGETDDLLPCMLKNTEDFEIFKLCILRDCPGLVDFLPYD</sequence>
<reference evidence="2 3" key="1">
    <citation type="journal article" date="2008" name="Nat. Biotechnol.">
        <title>Genome sequencing and analysis of the filamentous fungus Penicillium chrysogenum.</title>
        <authorList>
            <person name="van den Berg M.A."/>
            <person name="Albang R."/>
            <person name="Albermann K."/>
            <person name="Badger J.H."/>
            <person name="Daran J.-M."/>
            <person name="Driessen A.J.M."/>
            <person name="Garcia-Estrada C."/>
            <person name="Fedorova N.D."/>
            <person name="Harris D.M."/>
            <person name="Heijne W.H.M."/>
            <person name="Joardar V.S."/>
            <person name="Kiel J.A.K.W."/>
            <person name="Kovalchuk A."/>
            <person name="Martin J.F."/>
            <person name="Nierman W.C."/>
            <person name="Nijland J.G."/>
            <person name="Pronk J.T."/>
            <person name="Roubos J.A."/>
            <person name="van der Klei I.J."/>
            <person name="van Peij N.N.M.E."/>
            <person name="Veenhuis M."/>
            <person name="von Doehren H."/>
            <person name="Wagner C."/>
            <person name="Wortman J.R."/>
            <person name="Bovenberg R.A.L."/>
        </authorList>
    </citation>
    <scope>NUCLEOTIDE SEQUENCE [LARGE SCALE GENOMIC DNA]</scope>
    <source>
        <strain evidence="3">ATCC 28089 / DSM 1075 / NRRL 1951 / Wisconsin 54-1255</strain>
    </source>
</reference>
<evidence type="ECO:0000256" key="1">
    <source>
        <dbReference type="SAM" id="MobiDB-lite"/>
    </source>
</evidence>
<organism evidence="2 3">
    <name type="scientific">Penicillium rubens (strain ATCC 28089 / DSM 1075 / NRRL 1951 / Wisconsin 54-1255)</name>
    <name type="common">Penicillium chrysogenum</name>
    <dbReference type="NCBI Taxonomy" id="500485"/>
    <lineage>
        <taxon>Eukaryota</taxon>
        <taxon>Fungi</taxon>
        <taxon>Dikarya</taxon>
        <taxon>Ascomycota</taxon>
        <taxon>Pezizomycotina</taxon>
        <taxon>Eurotiomycetes</taxon>
        <taxon>Eurotiomycetidae</taxon>
        <taxon>Eurotiales</taxon>
        <taxon>Aspergillaceae</taxon>
        <taxon>Penicillium</taxon>
        <taxon>Penicillium chrysogenum species complex</taxon>
    </lineage>
</organism>
<dbReference type="AlphaFoldDB" id="B6HWM7"/>
<protein>
    <submittedName>
        <fullName evidence="2">Uncharacterized protein</fullName>
    </submittedName>
</protein>
<name>B6HWM7_PENRW</name>